<gene>
    <name evidence="2" type="ORF">AGERDE_LOCUS11887</name>
</gene>
<dbReference type="Proteomes" id="UP000789831">
    <property type="component" value="Unassembled WGS sequence"/>
</dbReference>
<comment type="caution">
    <text evidence="2">The sequence shown here is derived from an EMBL/GenBank/DDBJ whole genome shotgun (WGS) entry which is preliminary data.</text>
</comment>
<feature type="compositionally biased region" description="Gly residues" evidence="1">
    <location>
        <begin position="55"/>
        <end position="67"/>
    </location>
</feature>
<organism evidence="2 3">
    <name type="scientific">Ambispora gerdemannii</name>
    <dbReference type="NCBI Taxonomy" id="144530"/>
    <lineage>
        <taxon>Eukaryota</taxon>
        <taxon>Fungi</taxon>
        <taxon>Fungi incertae sedis</taxon>
        <taxon>Mucoromycota</taxon>
        <taxon>Glomeromycotina</taxon>
        <taxon>Glomeromycetes</taxon>
        <taxon>Archaeosporales</taxon>
        <taxon>Ambisporaceae</taxon>
        <taxon>Ambispora</taxon>
    </lineage>
</organism>
<keyword evidence="3" id="KW-1185">Reference proteome</keyword>
<protein>
    <submittedName>
        <fullName evidence="2">9712_t:CDS:1</fullName>
    </submittedName>
</protein>
<feature type="non-terminal residue" evidence="2">
    <location>
        <position position="1"/>
    </location>
</feature>
<dbReference type="EMBL" id="CAJVPL010006131">
    <property type="protein sequence ID" value="CAG8662578.1"/>
    <property type="molecule type" value="Genomic_DNA"/>
</dbReference>
<feature type="region of interest" description="Disordered" evidence="1">
    <location>
        <begin position="54"/>
        <end position="77"/>
    </location>
</feature>
<dbReference type="AlphaFoldDB" id="A0A9N9E6H2"/>
<name>A0A9N9E6H2_9GLOM</name>
<evidence type="ECO:0000313" key="3">
    <source>
        <dbReference type="Proteomes" id="UP000789831"/>
    </source>
</evidence>
<proteinExistence type="predicted"/>
<evidence type="ECO:0000256" key="1">
    <source>
        <dbReference type="SAM" id="MobiDB-lite"/>
    </source>
</evidence>
<sequence length="77" mass="8209">DQQSDLRTILSSLLTLERKSLILADGEEVFLSDIMVGIERAQERIATLEQEIGRLKGGGNNSGGSGGFSSSAIEEVD</sequence>
<reference evidence="2" key="1">
    <citation type="submission" date="2021-06" db="EMBL/GenBank/DDBJ databases">
        <authorList>
            <person name="Kallberg Y."/>
            <person name="Tangrot J."/>
            <person name="Rosling A."/>
        </authorList>
    </citation>
    <scope>NUCLEOTIDE SEQUENCE</scope>
    <source>
        <strain evidence="2">MT106</strain>
    </source>
</reference>
<accession>A0A9N9E6H2</accession>
<evidence type="ECO:0000313" key="2">
    <source>
        <dbReference type="EMBL" id="CAG8662578.1"/>
    </source>
</evidence>